<proteinExistence type="predicted"/>
<keyword evidence="2" id="KW-1185">Reference proteome</keyword>
<comment type="caution">
    <text evidence="1">The sequence shown here is derived from an EMBL/GenBank/DDBJ whole genome shotgun (WGS) entry which is preliminary data.</text>
</comment>
<organism evidence="1 2">
    <name type="scientific">Rhododendron molle</name>
    <name type="common">Chinese azalea</name>
    <name type="synonym">Azalea mollis</name>
    <dbReference type="NCBI Taxonomy" id="49168"/>
    <lineage>
        <taxon>Eukaryota</taxon>
        <taxon>Viridiplantae</taxon>
        <taxon>Streptophyta</taxon>
        <taxon>Embryophyta</taxon>
        <taxon>Tracheophyta</taxon>
        <taxon>Spermatophyta</taxon>
        <taxon>Magnoliopsida</taxon>
        <taxon>eudicotyledons</taxon>
        <taxon>Gunneridae</taxon>
        <taxon>Pentapetalae</taxon>
        <taxon>asterids</taxon>
        <taxon>Ericales</taxon>
        <taxon>Ericaceae</taxon>
        <taxon>Ericoideae</taxon>
        <taxon>Rhodoreae</taxon>
        <taxon>Rhododendron</taxon>
    </lineage>
</organism>
<evidence type="ECO:0000313" key="1">
    <source>
        <dbReference type="EMBL" id="KAI8524318.1"/>
    </source>
</evidence>
<reference evidence="1" key="1">
    <citation type="submission" date="2022-02" db="EMBL/GenBank/DDBJ databases">
        <title>Plant Genome Project.</title>
        <authorList>
            <person name="Zhang R.-G."/>
        </authorList>
    </citation>
    <scope>NUCLEOTIDE SEQUENCE</scope>
    <source>
        <strain evidence="1">AT1</strain>
    </source>
</reference>
<sequence>MSVKIVYNGSGVRTLPFLLNLLGRIWSLRKPSSCFQYGKISVLQKWRSSHGWLCNNVLLQDKCLQT</sequence>
<dbReference type="Proteomes" id="UP001062846">
    <property type="component" value="Chromosome 13"/>
</dbReference>
<name>A0ACC0L835_RHOML</name>
<gene>
    <name evidence="1" type="ORF">RHMOL_Rhmol13G0141100</name>
</gene>
<protein>
    <submittedName>
        <fullName evidence="1">Uncharacterized protein</fullName>
    </submittedName>
</protein>
<dbReference type="EMBL" id="CM046400">
    <property type="protein sequence ID" value="KAI8524318.1"/>
    <property type="molecule type" value="Genomic_DNA"/>
</dbReference>
<evidence type="ECO:0000313" key="2">
    <source>
        <dbReference type="Proteomes" id="UP001062846"/>
    </source>
</evidence>
<accession>A0ACC0L835</accession>